<feature type="compositionally biased region" description="Polar residues" evidence="1">
    <location>
        <begin position="361"/>
        <end position="376"/>
    </location>
</feature>
<feature type="region of interest" description="Disordered" evidence="1">
    <location>
        <begin position="184"/>
        <end position="295"/>
    </location>
</feature>
<dbReference type="PANTHER" id="PTHR35117">
    <property type="entry name" value="MYOSIN-M HEAVY PROTEIN"/>
    <property type="match status" value="1"/>
</dbReference>
<protein>
    <recommendedName>
        <fullName evidence="4">LisH domain-containing protein</fullName>
    </recommendedName>
</protein>
<organism evidence="2 3">
    <name type="scientific">Stephania japonica</name>
    <dbReference type="NCBI Taxonomy" id="461633"/>
    <lineage>
        <taxon>Eukaryota</taxon>
        <taxon>Viridiplantae</taxon>
        <taxon>Streptophyta</taxon>
        <taxon>Embryophyta</taxon>
        <taxon>Tracheophyta</taxon>
        <taxon>Spermatophyta</taxon>
        <taxon>Magnoliopsida</taxon>
        <taxon>Ranunculales</taxon>
        <taxon>Menispermaceae</taxon>
        <taxon>Menispermoideae</taxon>
        <taxon>Cissampelideae</taxon>
        <taxon>Stephania</taxon>
    </lineage>
</organism>
<gene>
    <name evidence="2" type="ORF">Sjap_014614</name>
</gene>
<feature type="compositionally biased region" description="Polar residues" evidence="1">
    <location>
        <begin position="225"/>
        <end position="259"/>
    </location>
</feature>
<comment type="caution">
    <text evidence="2">The sequence shown here is derived from an EMBL/GenBank/DDBJ whole genome shotgun (WGS) entry which is preliminary data.</text>
</comment>
<keyword evidence="3" id="KW-1185">Reference proteome</keyword>
<dbReference type="EMBL" id="JBBNAE010000006">
    <property type="protein sequence ID" value="KAK9115667.1"/>
    <property type="molecule type" value="Genomic_DNA"/>
</dbReference>
<dbReference type="Proteomes" id="UP001417504">
    <property type="component" value="Unassembled WGS sequence"/>
</dbReference>
<sequence>MGKQEKLKRAAASAAEVTFGKGKVTPVQVAFIVDRYLCDNNFTETRSVFRTEASAVISKTNLQEAPKSLLSLGAILDEYIILKEQRVIVEQEKRRVEMLLQGMQDVMQAYNSGGGISPLPSNTPSTSTTVAGALVPQMGSSVGSVAGYAMRTNVPNSVPRPPAITAEANKFPNLLATVPSLSKRRGSRIYADVPPTAKRARNQKPINLSPLQGNNVSTHAVKHVSVTQSSPSASHHTGTSVQGSSVAKNLLKQFSSCPKLNSPGPKTPPQVDAQSDSSASPNGTKNNTPQEMTPTNCAVISSSQTLIISPSKQLAYYSVERNHYISNSSPIKTQLKRTGSRDHAKGRLDFDANEASKSTDEPTIQNDPSTSTSSGEIDSFDLDIDSLDIFGPDFCLSELLGDFDLDQSCLVGDPANAIAGSPPESENQILQGNETTAEPLLTTTEILHEKNVNAQDPDALASMKSIKKCVMILSPAKNQSSPSDQGNRLTGN</sequence>
<feature type="compositionally biased region" description="Polar residues" evidence="1">
    <location>
        <begin position="272"/>
        <end position="295"/>
    </location>
</feature>
<accession>A0AAP0IJH4</accession>
<reference evidence="2 3" key="1">
    <citation type="submission" date="2024-01" db="EMBL/GenBank/DDBJ databases">
        <title>Genome assemblies of Stephania.</title>
        <authorList>
            <person name="Yang L."/>
        </authorList>
    </citation>
    <scope>NUCLEOTIDE SEQUENCE [LARGE SCALE GENOMIC DNA]</scope>
    <source>
        <strain evidence="2">QJT</strain>
        <tissue evidence="2">Leaf</tissue>
    </source>
</reference>
<proteinExistence type="predicted"/>
<evidence type="ECO:0000313" key="3">
    <source>
        <dbReference type="Proteomes" id="UP001417504"/>
    </source>
</evidence>
<evidence type="ECO:0000313" key="2">
    <source>
        <dbReference type="EMBL" id="KAK9115667.1"/>
    </source>
</evidence>
<feature type="region of interest" description="Disordered" evidence="1">
    <location>
        <begin position="330"/>
        <end position="377"/>
    </location>
</feature>
<evidence type="ECO:0000256" key="1">
    <source>
        <dbReference type="SAM" id="MobiDB-lite"/>
    </source>
</evidence>
<evidence type="ECO:0008006" key="4">
    <source>
        <dbReference type="Google" id="ProtNLM"/>
    </source>
</evidence>
<dbReference type="AlphaFoldDB" id="A0AAP0IJH4"/>
<feature type="compositionally biased region" description="Polar residues" evidence="1">
    <location>
        <begin position="204"/>
        <end position="218"/>
    </location>
</feature>
<feature type="compositionally biased region" description="Basic and acidic residues" evidence="1">
    <location>
        <begin position="339"/>
        <end position="350"/>
    </location>
</feature>
<dbReference type="PANTHER" id="PTHR35117:SF1">
    <property type="entry name" value="MYOSIN-M HEAVY PROTEIN"/>
    <property type="match status" value="1"/>
</dbReference>
<name>A0AAP0IJH4_9MAGN</name>